<reference evidence="1 2" key="1">
    <citation type="journal article" date="2014" name="PLoS Genet.">
        <title>Phylogenetically driven sequencing of extremely halophilic archaea reveals strategies for static and dynamic osmo-response.</title>
        <authorList>
            <person name="Becker E.A."/>
            <person name="Seitzer P.M."/>
            <person name="Tritt A."/>
            <person name="Larsen D."/>
            <person name="Krusor M."/>
            <person name="Yao A.I."/>
            <person name="Wu D."/>
            <person name="Madern D."/>
            <person name="Eisen J.A."/>
            <person name="Darling A.E."/>
            <person name="Facciotti M.T."/>
        </authorList>
    </citation>
    <scope>NUCLEOTIDE SEQUENCE [LARGE SCALE GENOMIC DNA]</scope>
    <source>
        <strain evidence="1 2">2-9-1</strain>
    </source>
</reference>
<comment type="caution">
    <text evidence="1">The sequence shown here is derived from an EMBL/GenBank/DDBJ whole genome shotgun (WGS) entry which is preliminary data.</text>
</comment>
<accession>M0CFZ1</accession>
<organism evidence="1 2">
    <name type="scientific">Halosimplex carlsbadense 2-9-1</name>
    <dbReference type="NCBI Taxonomy" id="797114"/>
    <lineage>
        <taxon>Archaea</taxon>
        <taxon>Methanobacteriati</taxon>
        <taxon>Methanobacteriota</taxon>
        <taxon>Stenosarchaea group</taxon>
        <taxon>Halobacteria</taxon>
        <taxon>Halobacteriales</taxon>
        <taxon>Haloarculaceae</taxon>
        <taxon>Halosimplex</taxon>
    </lineage>
</organism>
<evidence type="ECO:0000313" key="2">
    <source>
        <dbReference type="Proteomes" id="UP000011626"/>
    </source>
</evidence>
<evidence type="ECO:0000313" key="1">
    <source>
        <dbReference type="EMBL" id="ELZ20809.1"/>
    </source>
</evidence>
<proteinExistence type="predicted"/>
<protein>
    <submittedName>
        <fullName evidence="1">Uncharacterized protein</fullName>
    </submittedName>
</protein>
<dbReference type="Proteomes" id="UP000011626">
    <property type="component" value="Unassembled WGS sequence"/>
</dbReference>
<gene>
    <name evidence="1" type="ORF">C475_19458</name>
</gene>
<dbReference type="EMBL" id="AOIU01000044">
    <property type="protein sequence ID" value="ELZ20809.1"/>
    <property type="molecule type" value="Genomic_DNA"/>
</dbReference>
<name>M0CFZ1_9EURY</name>
<sequence length="63" mass="7263">MYRRDAGVVIQDQPSLATAPERFVDLIFDCIGEIPLNYQHPCWLVEIVELAHVLVDKGIRNRE</sequence>
<dbReference type="AlphaFoldDB" id="M0CFZ1"/>
<keyword evidence="2" id="KW-1185">Reference proteome</keyword>